<evidence type="ECO:0000313" key="2">
    <source>
        <dbReference type="EMBL" id="MFD0870951.1"/>
    </source>
</evidence>
<organism evidence="2 3">
    <name type="scientific">Paenibacillus residui</name>
    <dbReference type="NCBI Taxonomy" id="629724"/>
    <lineage>
        <taxon>Bacteria</taxon>
        <taxon>Bacillati</taxon>
        <taxon>Bacillota</taxon>
        <taxon>Bacilli</taxon>
        <taxon>Bacillales</taxon>
        <taxon>Paenibacillaceae</taxon>
        <taxon>Paenibacillus</taxon>
    </lineage>
</organism>
<protein>
    <recommendedName>
        <fullName evidence="4">DUF962 domain-containing protein</fullName>
    </recommendedName>
</protein>
<feature type="transmembrane region" description="Helical" evidence="1">
    <location>
        <begin position="5"/>
        <end position="24"/>
    </location>
</feature>
<accession>A0ABW3DEF4</accession>
<keyword evidence="1" id="KW-1133">Transmembrane helix</keyword>
<sequence length="124" mass="14108">MRKIVIGILIVFLYCFPFVYFSMYQDFANHSMLGYLVMIVATSLLAFVGTLFSNPIFLVIGNILSLIISYYFLGEMSGNERWGGYFKPLSPNQLLILVSFLNLIPQLIAMKLSNSYRNKNKVAS</sequence>
<dbReference type="EMBL" id="JBHTIU010000068">
    <property type="protein sequence ID" value="MFD0870951.1"/>
    <property type="molecule type" value="Genomic_DNA"/>
</dbReference>
<proteinExistence type="predicted"/>
<keyword evidence="3" id="KW-1185">Reference proteome</keyword>
<evidence type="ECO:0000313" key="3">
    <source>
        <dbReference type="Proteomes" id="UP001597120"/>
    </source>
</evidence>
<reference evidence="3" key="1">
    <citation type="journal article" date="2019" name="Int. J. Syst. Evol. Microbiol.">
        <title>The Global Catalogue of Microorganisms (GCM) 10K type strain sequencing project: providing services to taxonomists for standard genome sequencing and annotation.</title>
        <authorList>
            <consortium name="The Broad Institute Genomics Platform"/>
            <consortium name="The Broad Institute Genome Sequencing Center for Infectious Disease"/>
            <person name="Wu L."/>
            <person name="Ma J."/>
        </authorList>
    </citation>
    <scope>NUCLEOTIDE SEQUENCE [LARGE SCALE GENOMIC DNA]</scope>
    <source>
        <strain evidence="3">CCUG 57263</strain>
    </source>
</reference>
<dbReference type="RefSeq" id="WP_379289775.1">
    <property type="nucleotide sequence ID" value="NZ_JBHTIU010000068.1"/>
</dbReference>
<dbReference type="Proteomes" id="UP001597120">
    <property type="component" value="Unassembled WGS sequence"/>
</dbReference>
<gene>
    <name evidence="2" type="ORF">ACFQ03_17565</name>
</gene>
<feature type="transmembrane region" description="Helical" evidence="1">
    <location>
        <begin position="56"/>
        <end position="73"/>
    </location>
</feature>
<name>A0ABW3DEF4_9BACL</name>
<evidence type="ECO:0000256" key="1">
    <source>
        <dbReference type="SAM" id="Phobius"/>
    </source>
</evidence>
<feature type="transmembrane region" description="Helical" evidence="1">
    <location>
        <begin position="30"/>
        <end position="49"/>
    </location>
</feature>
<feature type="transmembrane region" description="Helical" evidence="1">
    <location>
        <begin position="93"/>
        <end position="112"/>
    </location>
</feature>
<comment type="caution">
    <text evidence="2">The sequence shown here is derived from an EMBL/GenBank/DDBJ whole genome shotgun (WGS) entry which is preliminary data.</text>
</comment>
<evidence type="ECO:0008006" key="4">
    <source>
        <dbReference type="Google" id="ProtNLM"/>
    </source>
</evidence>
<keyword evidence="1" id="KW-0812">Transmembrane</keyword>
<keyword evidence="1" id="KW-0472">Membrane</keyword>